<proteinExistence type="predicted"/>
<feature type="non-terminal residue" evidence="1">
    <location>
        <position position="1"/>
    </location>
</feature>
<feature type="non-terminal residue" evidence="1">
    <location>
        <position position="242"/>
    </location>
</feature>
<dbReference type="EMBL" id="MU006089">
    <property type="protein sequence ID" value="KAF2843555.1"/>
    <property type="molecule type" value="Genomic_DNA"/>
</dbReference>
<comment type="caution">
    <text evidence="1">The sequence shown here is derived from an EMBL/GenBank/DDBJ whole genome shotgun (WGS) entry which is preliminary data.</text>
</comment>
<sequence length="242" mass="27709">PPRALSPPLSPTVSGSPLFQLPREVRARIFCYALTTPQPFTWPLASLASNSGSAPPQITPALLRVNKTVYAETGPLLYSNNKFMFSHPSDCNMFRWLMDRKHVTGVTNICLRIRDRDVRLWTAYLSSTSPSRSLLYDLPNLQTLWIFFRSSYWIPMHAELQQSLFRWHNDQRLRELCLSLEGKTHADVRLICVVRAPRDEVRNLVDTYPHELQFDIAGDARTGFRKLFSVNVALELSPVDPP</sequence>
<dbReference type="AlphaFoldDB" id="A0A9P4VVH1"/>
<reference evidence="1" key="1">
    <citation type="journal article" date="2020" name="Stud. Mycol.">
        <title>101 Dothideomycetes genomes: a test case for predicting lifestyles and emergence of pathogens.</title>
        <authorList>
            <person name="Haridas S."/>
            <person name="Albert R."/>
            <person name="Binder M."/>
            <person name="Bloem J."/>
            <person name="Labutti K."/>
            <person name="Salamov A."/>
            <person name="Andreopoulos B."/>
            <person name="Baker S."/>
            <person name="Barry K."/>
            <person name="Bills G."/>
            <person name="Bluhm B."/>
            <person name="Cannon C."/>
            <person name="Castanera R."/>
            <person name="Culley D."/>
            <person name="Daum C."/>
            <person name="Ezra D."/>
            <person name="Gonzalez J."/>
            <person name="Henrissat B."/>
            <person name="Kuo A."/>
            <person name="Liang C."/>
            <person name="Lipzen A."/>
            <person name="Lutzoni F."/>
            <person name="Magnuson J."/>
            <person name="Mondo S."/>
            <person name="Nolan M."/>
            <person name="Ohm R."/>
            <person name="Pangilinan J."/>
            <person name="Park H.-J."/>
            <person name="Ramirez L."/>
            <person name="Alfaro M."/>
            <person name="Sun H."/>
            <person name="Tritt A."/>
            <person name="Yoshinaga Y."/>
            <person name="Zwiers L.-H."/>
            <person name="Turgeon B."/>
            <person name="Goodwin S."/>
            <person name="Spatafora J."/>
            <person name="Crous P."/>
            <person name="Grigoriev I."/>
        </authorList>
    </citation>
    <scope>NUCLEOTIDE SEQUENCE</scope>
    <source>
        <strain evidence="1">CBS 101060</strain>
    </source>
</reference>
<evidence type="ECO:0000313" key="1">
    <source>
        <dbReference type="EMBL" id="KAF2843555.1"/>
    </source>
</evidence>
<evidence type="ECO:0000313" key="2">
    <source>
        <dbReference type="Proteomes" id="UP000799429"/>
    </source>
</evidence>
<organism evidence="1 2">
    <name type="scientific">Patellaria atrata CBS 101060</name>
    <dbReference type="NCBI Taxonomy" id="1346257"/>
    <lineage>
        <taxon>Eukaryota</taxon>
        <taxon>Fungi</taxon>
        <taxon>Dikarya</taxon>
        <taxon>Ascomycota</taxon>
        <taxon>Pezizomycotina</taxon>
        <taxon>Dothideomycetes</taxon>
        <taxon>Dothideomycetes incertae sedis</taxon>
        <taxon>Patellariales</taxon>
        <taxon>Patellariaceae</taxon>
        <taxon>Patellaria</taxon>
    </lineage>
</organism>
<protein>
    <recommendedName>
        <fullName evidence="3">F-box domain-containing protein</fullName>
    </recommendedName>
</protein>
<dbReference type="OrthoDB" id="62952at2759"/>
<dbReference type="Proteomes" id="UP000799429">
    <property type="component" value="Unassembled WGS sequence"/>
</dbReference>
<dbReference type="InterPro" id="IPR038883">
    <property type="entry name" value="AN11006-like"/>
</dbReference>
<dbReference type="PANTHER" id="PTHR42085">
    <property type="entry name" value="F-BOX DOMAIN-CONTAINING PROTEIN"/>
    <property type="match status" value="1"/>
</dbReference>
<gene>
    <name evidence="1" type="ORF">M501DRAFT_914052</name>
</gene>
<evidence type="ECO:0008006" key="3">
    <source>
        <dbReference type="Google" id="ProtNLM"/>
    </source>
</evidence>
<dbReference type="PANTHER" id="PTHR42085:SF1">
    <property type="entry name" value="F-BOX DOMAIN-CONTAINING PROTEIN"/>
    <property type="match status" value="1"/>
</dbReference>
<keyword evidence="2" id="KW-1185">Reference proteome</keyword>
<accession>A0A9P4VVH1</accession>
<name>A0A9P4VVH1_9PEZI</name>